<evidence type="ECO:0000256" key="2">
    <source>
        <dbReference type="ARBA" id="ARBA00022448"/>
    </source>
</evidence>
<dbReference type="GO" id="GO:0046872">
    <property type="term" value="F:metal ion binding"/>
    <property type="evidence" value="ECO:0007669"/>
    <property type="project" value="UniProtKB-KW"/>
</dbReference>
<dbReference type="eggNOG" id="COG3118">
    <property type="taxonomic scope" value="Bacteria"/>
</dbReference>
<evidence type="ECO:0000256" key="1">
    <source>
        <dbReference type="ARBA" id="ARBA00008987"/>
    </source>
</evidence>
<evidence type="ECO:0000256" key="3">
    <source>
        <dbReference type="ARBA" id="ARBA00022723"/>
    </source>
</evidence>
<dbReference type="InterPro" id="IPR005746">
    <property type="entry name" value="Thioredoxin"/>
</dbReference>
<dbReference type="PRINTS" id="PR00421">
    <property type="entry name" value="THIOREDOXIN"/>
</dbReference>
<dbReference type="PROSITE" id="PS51352">
    <property type="entry name" value="THIOREDOXIN_2"/>
    <property type="match status" value="1"/>
</dbReference>
<evidence type="ECO:0000256" key="4">
    <source>
        <dbReference type="ARBA" id="ARBA00022982"/>
    </source>
</evidence>
<evidence type="ECO:0000256" key="6">
    <source>
        <dbReference type="ARBA" id="ARBA00023284"/>
    </source>
</evidence>
<dbReference type="CDD" id="cd02947">
    <property type="entry name" value="TRX_family"/>
    <property type="match status" value="1"/>
</dbReference>
<dbReference type="STRING" id="416169.RHOFW104T7_16865"/>
<feature type="domain" description="Thioredoxin" evidence="8">
    <location>
        <begin position="40"/>
        <end position="145"/>
    </location>
</feature>
<evidence type="ECO:0000313" key="10">
    <source>
        <dbReference type="Proteomes" id="UP000076131"/>
    </source>
</evidence>
<protein>
    <recommendedName>
        <fullName evidence="7">Thioredoxin</fullName>
    </recommendedName>
</protein>
<keyword evidence="5" id="KW-1015">Disulfide bond</keyword>
<organism evidence="9 10">
    <name type="scientific">Rhodanobacter thiooxydans</name>
    <dbReference type="NCBI Taxonomy" id="416169"/>
    <lineage>
        <taxon>Bacteria</taxon>
        <taxon>Pseudomonadati</taxon>
        <taxon>Pseudomonadota</taxon>
        <taxon>Gammaproteobacteria</taxon>
        <taxon>Lysobacterales</taxon>
        <taxon>Rhodanobacteraceae</taxon>
        <taxon>Rhodanobacter</taxon>
    </lineage>
</organism>
<keyword evidence="10" id="KW-1185">Reference proteome</keyword>
<sequence length="147" mass="15962">MSTPLAIPCPHCGALNRVPAERLSEHPNCGRCKQALFEGHPVELTAANFDAIAGRGDLPVLVDFWAPWCGPCVGFAPVFVQAAGKFEPRLRLAKLDTEAQPQIAGRFNIRSIPTLIMFKQGREIARQSGALNAAQLQQFVESALARD</sequence>
<dbReference type="NCBIfam" id="TIGR01068">
    <property type="entry name" value="thioredoxin"/>
    <property type="match status" value="1"/>
</dbReference>
<dbReference type="Pfam" id="PF00085">
    <property type="entry name" value="Thioredoxin"/>
    <property type="match status" value="1"/>
</dbReference>
<keyword evidence="4" id="KW-0249">Electron transport</keyword>
<dbReference type="FunFam" id="3.40.30.10:FF:000001">
    <property type="entry name" value="Thioredoxin"/>
    <property type="match status" value="1"/>
</dbReference>
<dbReference type="Pfam" id="PF21352">
    <property type="entry name" value="Zn_ribbon_Thio2"/>
    <property type="match status" value="1"/>
</dbReference>
<name>A0A154QF31_9GAMM</name>
<comment type="similarity">
    <text evidence="1">Belongs to the thioredoxin family.</text>
</comment>
<dbReference type="PROSITE" id="PS00194">
    <property type="entry name" value="THIOREDOXIN_1"/>
    <property type="match status" value="1"/>
</dbReference>
<evidence type="ECO:0000259" key="8">
    <source>
        <dbReference type="PROSITE" id="PS51352"/>
    </source>
</evidence>
<gene>
    <name evidence="9" type="ORF">RHOFW104T7_16865</name>
</gene>
<dbReference type="NCBIfam" id="NF008229">
    <property type="entry name" value="PRK10996.1"/>
    <property type="match status" value="1"/>
</dbReference>
<dbReference type="Gene3D" id="3.40.30.10">
    <property type="entry name" value="Glutaredoxin"/>
    <property type="match status" value="1"/>
</dbReference>
<dbReference type="Gene3D" id="2.30.30.380">
    <property type="entry name" value="Zn-finger domain of Sec23/24"/>
    <property type="match status" value="1"/>
</dbReference>
<dbReference type="GO" id="GO:0005829">
    <property type="term" value="C:cytosol"/>
    <property type="evidence" value="ECO:0007669"/>
    <property type="project" value="TreeGrafter"/>
</dbReference>
<dbReference type="InterPro" id="IPR013766">
    <property type="entry name" value="Thioredoxin_domain"/>
</dbReference>
<dbReference type="InterPro" id="IPR049299">
    <property type="entry name" value="Thio2_N"/>
</dbReference>
<dbReference type="AlphaFoldDB" id="A0A154QF31"/>
<dbReference type="GO" id="GO:0015035">
    <property type="term" value="F:protein-disulfide reductase activity"/>
    <property type="evidence" value="ECO:0007669"/>
    <property type="project" value="UniProtKB-UniRule"/>
</dbReference>
<keyword evidence="6" id="KW-0676">Redox-active center</keyword>
<accession>A0A154QF31</accession>
<evidence type="ECO:0000313" key="9">
    <source>
        <dbReference type="EMBL" id="KZC22820.1"/>
    </source>
</evidence>
<dbReference type="PANTHER" id="PTHR45663">
    <property type="entry name" value="GEO12009P1"/>
    <property type="match status" value="1"/>
</dbReference>
<dbReference type="EMBL" id="LVJS01000053">
    <property type="protein sequence ID" value="KZC22820.1"/>
    <property type="molecule type" value="Genomic_DNA"/>
</dbReference>
<evidence type="ECO:0000256" key="5">
    <source>
        <dbReference type="ARBA" id="ARBA00023157"/>
    </source>
</evidence>
<proteinExistence type="inferred from homology"/>
<dbReference type="InterPro" id="IPR017937">
    <property type="entry name" value="Thioredoxin_CS"/>
</dbReference>
<keyword evidence="2" id="KW-0813">Transport</keyword>
<dbReference type="SUPFAM" id="SSF52833">
    <property type="entry name" value="Thioredoxin-like"/>
    <property type="match status" value="1"/>
</dbReference>
<dbReference type="Proteomes" id="UP000076131">
    <property type="component" value="Unassembled WGS sequence"/>
</dbReference>
<evidence type="ECO:0000256" key="7">
    <source>
        <dbReference type="NCBIfam" id="TIGR01068"/>
    </source>
</evidence>
<dbReference type="RefSeq" id="WP_008433500.1">
    <property type="nucleotide sequence ID" value="NZ_LVJS01000053.1"/>
</dbReference>
<keyword evidence="3" id="KW-0479">Metal-binding</keyword>
<dbReference type="PANTHER" id="PTHR45663:SF40">
    <property type="entry name" value="THIOREDOXIN 2"/>
    <property type="match status" value="1"/>
</dbReference>
<dbReference type="InterPro" id="IPR036249">
    <property type="entry name" value="Thioredoxin-like_sf"/>
</dbReference>
<reference evidence="9 10" key="1">
    <citation type="journal article" date="2016" name="MBio">
        <title>Lateral Gene Transfer in a Heavy Metal-Contaminated-Groundwater Microbial Community.</title>
        <authorList>
            <person name="Hemme C.L."/>
            <person name="Green S.J."/>
            <person name="Rishishwar L."/>
            <person name="Prakash O."/>
            <person name="Pettenato A."/>
            <person name="Chakraborty R."/>
            <person name="Deutschbauer A.M."/>
            <person name="Van Nostrand J.D."/>
            <person name="Wu L."/>
            <person name="He Z."/>
            <person name="Jordan I.K."/>
            <person name="Hazen T.C."/>
            <person name="Arkin A.P."/>
            <person name="Kostka J.E."/>
            <person name="Zhou J."/>
        </authorList>
    </citation>
    <scope>NUCLEOTIDE SEQUENCE [LARGE SCALE GENOMIC DNA]</scope>
    <source>
        <strain evidence="9 10">FW104-T7</strain>
    </source>
</reference>
<comment type="caution">
    <text evidence="9">The sequence shown here is derived from an EMBL/GenBank/DDBJ whole genome shotgun (WGS) entry which is preliminary data.</text>
</comment>